<feature type="compositionally biased region" description="Basic and acidic residues" evidence="1">
    <location>
        <begin position="165"/>
        <end position="174"/>
    </location>
</feature>
<name>A0AAV5A9U8_9AGAM</name>
<dbReference type="EMBL" id="BPWL01000004">
    <property type="protein sequence ID" value="GJJ09994.1"/>
    <property type="molecule type" value="Genomic_DNA"/>
</dbReference>
<gene>
    <name evidence="2" type="ORF">Clacol_004220</name>
</gene>
<comment type="caution">
    <text evidence="2">The sequence shown here is derived from an EMBL/GenBank/DDBJ whole genome shotgun (WGS) entry which is preliminary data.</text>
</comment>
<proteinExistence type="predicted"/>
<evidence type="ECO:0000313" key="2">
    <source>
        <dbReference type="EMBL" id="GJJ09994.1"/>
    </source>
</evidence>
<protein>
    <submittedName>
        <fullName evidence="2">Uncharacterized protein</fullName>
    </submittedName>
</protein>
<reference evidence="2" key="1">
    <citation type="submission" date="2021-10" db="EMBL/GenBank/DDBJ databases">
        <title>De novo Genome Assembly of Clathrus columnatus (Basidiomycota, Fungi) Using Illumina and Nanopore Sequence Data.</title>
        <authorList>
            <person name="Ogiso-Tanaka E."/>
            <person name="Itagaki H."/>
            <person name="Hosoya T."/>
            <person name="Hosaka K."/>
        </authorList>
    </citation>
    <scope>NUCLEOTIDE SEQUENCE</scope>
    <source>
        <strain evidence="2">MO-923</strain>
    </source>
</reference>
<evidence type="ECO:0000256" key="1">
    <source>
        <dbReference type="SAM" id="MobiDB-lite"/>
    </source>
</evidence>
<keyword evidence="3" id="KW-1185">Reference proteome</keyword>
<dbReference type="AlphaFoldDB" id="A0AAV5A9U8"/>
<feature type="region of interest" description="Disordered" evidence="1">
    <location>
        <begin position="165"/>
        <end position="225"/>
    </location>
</feature>
<feature type="region of interest" description="Disordered" evidence="1">
    <location>
        <begin position="324"/>
        <end position="346"/>
    </location>
</feature>
<accession>A0AAV5A9U8</accession>
<evidence type="ECO:0000313" key="3">
    <source>
        <dbReference type="Proteomes" id="UP001050691"/>
    </source>
</evidence>
<dbReference type="Proteomes" id="UP001050691">
    <property type="component" value="Unassembled WGS sequence"/>
</dbReference>
<sequence>MRLQQSTQTSPPALASTLSALAPALQLQPPRTMMFIYRGEEYTTTWWPSGRQWVWQIKSRQKTLYTDDLPLLPSQASSINVISRQETLYADDLPQVPAQASSVNVISLTCRRLPVASRPALFPTTASSVLQRQPASSSEWNAMTGVVSYAPAGVLEDRLNVPAKRTIEDTEESTRKRRRIVPSNVDGLGSGSNKRASLPGPAKTMSDPKRKQQPKKQSQRKMSSPFDALKRALIQKMLMPPCRPQFHCTAEEKENYQIAVKRFLSLLELRPQVWLGLQKYPHCLQWRFDNPGPPPDRVRNIQDDCDQMALPLYKRFIPKHSSPLRITYGPPSEMMEEDSADSMRIT</sequence>
<organism evidence="2 3">
    <name type="scientific">Clathrus columnatus</name>
    <dbReference type="NCBI Taxonomy" id="1419009"/>
    <lineage>
        <taxon>Eukaryota</taxon>
        <taxon>Fungi</taxon>
        <taxon>Dikarya</taxon>
        <taxon>Basidiomycota</taxon>
        <taxon>Agaricomycotina</taxon>
        <taxon>Agaricomycetes</taxon>
        <taxon>Phallomycetidae</taxon>
        <taxon>Phallales</taxon>
        <taxon>Clathraceae</taxon>
        <taxon>Clathrus</taxon>
    </lineage>
</organism>